<keyword evidence="2 6" id="KW-0489">Methyltransferase</keyword>
<gene>
    <name evidence="6" type="primary">rlmB</name>
    <name evidence="6" type="ORF">EFW17_14165</name>
</gene>
<dbReference type="InterPro" id="IPR029028">
    <property type="entry name" value="Alpha/beta_knot_MTases"/>
</dbReference>
<evidence type="ECO:0000313" key="7">
    <source>
        <dbReference type="Proteomes" id="UP000269198"/>
    </source>
</evidence>
<comment type="similarity">
    <text evidence="1">Belongs to the class IV-like SAM-binding methyltransferase superfamily. RNA methyltransferase TrmH family.</text>
</comment>
<dbReference type="Gene3D" id="3.40.1280.10">
    <property type="match status" value="1"/>
</dbReference>
<dbReference type="NCBIfam" id="TIGR00186">
    <property type="entry name" value="rRNA_methyl_3"/>
    <property type="match status" value="1"/>
</dbReference>
<dbReference type="SUPFAM" id="SSF55315">
    <property type="entry name" value="L30e-like"/>
    <property type="match status" value="1"/>
</dbReference>
<dbReference type="GO" id="GO:0003723">
    <property type="term" value="F:RNA binding"/>
    <property type="evidence" value="ECO:0007669"/>
    <property type="project" value="InterPro"/>
</dbReference>
<evidence type="ECO:0000256" key="3">
    <source>
        <dbReference type="ARBA" id="ARBA00022679"/>
    </source>
</evidence>
<feature type="domain" description="RNA 2-O ribose methyltransferase substrate binding" evidence="5">
    <location>
        <begin position="79"/>
        <end position="160"/>
    </location>
</feature>
<dbReference type="InterPro" id="IPR001537">
    <property type="entry name" value="SpoU_MeTrfase"/>
</dbReference>
<dbReference type="SMART" id="SM00967">
    <property type="entry name" value="SpoU_sub_bind"/>
    <property type="match status" value="1"/>
</dbReference>
<evidence type="ECO:0000256" key="1">
    <source>
        <dbReference type="ARBA" id="ARBA00007228"/>
    </source>
</evidence>
<dbReference type="Proteomes" id="UP000269198">
    <property type="component" value="Unassembled WGS sequence"/>
</dbReference>
<feature type="region of interest" description="Disordered" evidence="4">
    <location>
        <begin position="1"/>
        <end position="79"/>
    </location>
</feature>
<dbReference type="InterPro" id="IPR004441">
    <property type="entry name" value="rRNA_MeTrfase_TrmH"/>
</dbReference>
<dbReference type="InterPro" id="IPR013123">
    <property type="entry name" value="SpoU_subst-bd"/>
</dbReference>
<dbReference type="OrthoDB" id="9785673at2"/>
<reference evidence="6 7" key="1">
    <citation type="submission" date="2018-11" db="EMBL/GenBank/DDBJ databases">
        <title>The genome draft of YIM 96095.</title>
        <authorList>
            <person name="Tang S.-K."/>
            <person name="Chunyu W.-X."/>
            <person name="Feng Y.-Z."/>
        </authorList>
    </citation>
    <scope>NUCLEOTIDE SEQUENCE [LARGE SCALE GENOMIC DNA]</scope>
    <source>
        <strain evidence="6 7">YIM 96095</strain>
    </source>
</reference>
<accession>A0A3N0E8A5</accession>
<dbReference type="InterPro" id="IPR029064">
    <property type="entry name" value="Ribosomal_eL30-like_sf"/>
</dbReference>
<dbReference type="InterPro" id="IPR029026">
    <property type="entry name" value="tRNA_m1G_MTases_N"/>
</dbReference>
<feature type="compositionally biased region" description="Basic residues" evidence="4">
    <location>
        <begin position="1"/>
        <end position="10"/>
    </location>
</feature>
<dbReference type="RefSeq" id="WP_123201856.1">
    <property type="nucleotide sequence ID" value="NZ_RJMB01000013.1"/>
</dbReference>
<dbReference type="FunFam" id="3.40.1280.10:FF:000015">
    <property type="entry name" value="Putative tRNA/rRNA methyltransferase"/>
    <property type="match status" value="1"/>
</dbReference>
<dbReference type="PANTHER" id="PTHR46429">
    <property type="entry name" value="23S RRNA (GUANOSINE-2'-O-)-METHYLTRANSFERASE RLMB"/>
    <property type="match status" value="1"/>
</dbReference>
<keyword evidence="7" id="KW-1185">Reference proteome</keyword>
<evidence type="ECO:0000259" key="5">
    <source>
        <dbReference type="SMART" id="SM00967"/>
    </source>
</evidence>
<dbReference type="EMBL" id="RJMB01000013">
    <property type="protein sequence ID" value="RNL84023.1"/>
    <property type="molecule type" value="Genomic_DNA"/>
</dbReference>
<evidence type="ECO:0000256" key="2">
    <source>
        <dbReference type="ARBA" id="ARBA00022603"/>
    </source>
</evidence>
<dbReference type="AlphaFoldDB" id="A0A3N0E8A5"/>
<dbReference type="GO" id="GO:0008173">
    <property type="term" value="F:RNA methyltransferase activity"/>
    <property type="evidence" value="ECO:0007669"/>
    <property type="project" value="InterPro"/>
</dbReference>
<sequence>MPAKRNKKGPTKGTGGKGKRALEGKKPTLPKEQRHWYAKKQQSKSGSRTQQGPRVAASREETRATPSGTPGRDAGGSELLVGRNPVIEALRAGVPATTLFLSTSIESEPRTTEATRLAGEAGVRIREASKAELDRRCESSGQPGAVHQGVVLKVPAYDYWDTDRLLETARASDTPPLLVALDSVTDPHNLGAVARSAAAFGAHGIVLPERRSAGVTTGAWKTSAGALARLPVAQATNLTRTLERYKRDGLFVAGLAADGDTTVADLDLASEPLVVVIGSEGKGLSRLVRETCDTVASIPISGAESLNASVAAGISLYEVARRRRASAR</sequence>
<keyword evidence="3 6" id="KW-0808">Transferase</keyword>
<feature type="compositionally biased region" description="Polar residues" evidence="4">
    <location>
        <begin position="43"/>
        <end position="52"/>
    </location>
</feature>
<dbReference type="Gene3D" id="3.30.1330.30">
    <property type="match status" value="1"/>
</dbReference>
<dbReference type="GO" id="GO:0005829">
    <property type="term" value="C:cytosol"/>
    <property type="evidence" value="ECO:0007669"/>
    <property type="project" value="TreeGrafter"/>
</dbReference>
<dbReference type="PANTHER" id="PTHR46429:SF1">
    <property type="entry name" value="23S RRNA (GUANOSINE-2'-O-)-METHYLTRANSFERASE RLMB"/>
    <property type="match status" value="1"/>
</dbReference>
<feature type="compositionally biased region" description="Basic and acidic residues" evidence="4">
    <location>
        <begin position="20"/>
        <end position="35"/>
    </location>
</feature>
<dbReference type="Pfam" id="PF00588">
    <property type="entry name" value="SpoU_methylase"/>
    <property type="match status" value="1"/>
</dbReference>
<dbReference type="GO" id="GO:0006396">
    <property type="term" value="P:RNA processing"/>
    <property type="evidence" value="ECO:0007669"/>
    <property type="project" value="InterPro"/>
</dbReference>
<name>A0A3N0E8A5_9ACTN</name>
<evidence type="ECO:0000313" key="6">
    <source>
        <dbReference type="EMBL" id="RNL84023.1"/>
    </source>
</evidence>
<evidence type="ECO:0000256" key="4">
    <source>
        <dbReference type="SAM" id="MobiDB-lite"/>
    </source>
</evidence>
<protein>
    <submittedName>
        <fullName evidence="6">23S rRNA (Guanosine(2251)-2'-O)-methyltransferase RlmB</fullName>
    </submittedName>
</protein>
<dbReference type="CDD" id="cd18103">
    <property type="entry name" value="SpoU-like_RlmB"/>
    <property type="match status" value="1"/>
</dbReference>
<comment type="caution">
    <text evidence="6">The sequence shown here is derived from an EMBL/GenBank/DDBJ whole genome shotgun (WGS) entry which is preliminary data.</text>
</comment>
<organism evidence="6 7">
    <name type="scientific">Halostreptopolyspora alba</name>
    <dbReference type="NCBI Taxonomy" id="2487137"/>
    <lineage>
        <taxon>Bacteria</taxon>
        <taxon>Bacillati</taxon>
        <taxon>Actinomycetota</taxon>
        <taxon>Actinomycetes</taxon>
        <taxon>Streptosporangiales</taxon>
        <taxon>Nocardiopsidaceae</taxon>
        <taxon>Halostreptopolyspora</taxon>
    </lineage>
</organism>
<dbReference type="GO" id="GO:0032259">
    <property type="term" value="P:methylation"/>
    <property type="evidence" value="ECO:0007669"/>
    <property type="project" value="UniProtKB-KW"/>
</dbReference>
<dbReference type="SUPFAM" id="SSF75217">
    <property type="entry name" value="alpha/beta knot"/>
    <property type="match status" value="1"/>
</dbReference>
<dbReference type="Pfam" id="PF08032">
    <property type="entry name" value="SpoU_sub_bind"/>
    <property type="match status" value="1"/>
</dbReference>
<proteinExistence type="inferred from homology"/>